<dbReference type="Proteomes" id="UP000294555">
    <property type="component" value="Unassembled WGS sequence"/>
</dbReference>
<evidence type="ECO:0000313" key="2">
    <source>
        <dbReference type="Proteomes" id="UP000294555"/>
    </source>
</evidence>
<gene>
    <name evidence="1" type="ORF">EZJ58_5239</name>
</gene>
<dbReference type="InterPro" id="IPR010412">
    <property type="entry name" value="DUF1007"/>
</dbReference>
<name>A0A4R1NR94_9GAMM</name>
<reference evidence="1 2" key="1">
    <citation type="submission" date="2019-02" db="EMBL/GenBank/DDBJ databases">
        <title>Investigation of anaerobic lignin degradation for improved lignocellulosic biofuels.</title>
        <authorList>
            <person name="Deangelis K."/>
        </authorList>
    </citation>
    <scope>NUCLEOTIDE SEQUENCE [LARGE SCALE GENOMIC DNA]</scope>
    <source>
        <strain evidence="1 2">159R</strain>
    </source>
</reference>
<dbReference type="EMBL" id="SJOI01000001">
    <property type="protein sequence ID" value="TCL06940.1"/>
    <property type="molecule type" value="Genomic_DNA"/>
</dbReference>
<protein>
    <submittedName>
        <fullName evidence="1">ABC-type uncharacterized transport system substrate-binding protein</fullName>
    </submittedName>
</protein>
<dbReference type="AlphaFoldDB" id="A0A4R1NR94"/>
<evidence type="ECO:0000313" key="1">
    <source>
        <dbReference type="EMBL" id="TCL06940.1"/>
    </source>
</evidence>
<comment type="caution">
    <text evidence="1">The sequence shown here is derived from an EMBL/GenBank/DDBJ whole genome shotgun (WGS) entry which is preliminary data.</text>
</comment>
<keyword evidence="2" id="KW-1185">Reference proteome</keyword>
<dbReference type="Pfam" id="PF06226">
    <property type="entry name" value="DUF1007"/>
    <property type="match status" value="1"/>
</dbReference>
<proteinExistence type="predicted"/>
<organism evidence="1 2">
    <name type="scientific">Sodalis ligni</name>
    <dbReference type="NCBI Taxonomy" id="2697027"/>
    <lineage>
        <taxon>Bacteria</taxon>
        <taxon>Pseudomonadati</taxon>
        <taxon>Pseudomonadota</taxon>
        <taxon>Gammaproteobacteria</taxon>
        <taxon>Enterobacterales</taxon>
        <taxon>Bruguierivoracaceae</taxon>
        <taxon>Sodalis</taxon>
    </lineage>
</organism>
<sequence length="287" mass="32466">MFVRFKGDHILRRHLAMKRICRRKPLQQLMSCGDEVLSASIARDETVKEKRVRQPWGGKVAQGVILVLYHRNRRGGRNPPWRVLLALTWGVSQAAFAHPHSFIDMKTEIISRDNYLSGFKMTWTMDEITSADVFYDDAGAKPDSVAWKKLAAQVMANVLGQHYFTEVYRDGQRVKFEDMPAEYHLYRNGQKAVLMFVLPLAHPPLLAGSPIFFSTYDPTYFVDMTYRDETAITLPAGLSAGCKLTLMTPKPNPSLQAYALSLDNPGSKGVDTSLGKQFAQRVQLQCH</sequence>
<accession>A0A4R1NR94</accession>